<reference evidence="5 6" key="1">
    <citation type="submission" date="2019-02" db="EMBL/GenBank/DDBJ databases">
        <title>Genomic Encyclopedia of Type Strains, Phase IV (KMG-IV): sequencing the most valuable type-strain genomes for metagenomic binning, comparative biology and taxonomic classification.</title>
        <authorList>
            <person name="Goeker M."/>
        </authorList>
    </citation>
    <scope>NUCLEOTIDE SEQUENCE [LARGE SCALE GENOMIC DNA]</scope>
    <source>
        <strain evidence="5 6">DSM 29486</strain>
    </source>
</reference>
<protein>
    <submittedName>
        <fullName evidence="5">AraC-like protein</fullName>
    </submittedName>
</protein>
<evidence type="ECO:0000256" key="2">
    <source>
        <dbReference type="ARBA" id="ARBA00023125"/>
    </source>
</evidence>
<dbReference type="RefSeq" id="WP_130431859.1">
    <property type="nucleotide sequence ID" value="NZ_SGXF01000001.1"/>
</dbReference>
<proteinExistence type="predicted"/>
<keyword evidence="6" id="KW-1185">Reference proteome</keyword>
<dbReference type="GO" id="GO:0003700">
    <property type="term" value="F:DNA-binding transcription factor activity"/>
    <property type="evidence" value="ECO:0007669"/>
    <property type="project" value="InterPro"/>
</dbReference>
<dbReference type="PANTHER" id="PTHR43280:SF2">
    <property type="entry name" value="HTH-TYPE TRANSCRIPTIONAL REGULATOR EXSA"/>
    <property type="match status" value="1"/>
</dbReference>
<comment type="caution">
    <text evidence="5">The sequence shown here is derived from an EMBL/GenBank/DDBJ whole genome shotgun (WGS) entry which is preliminary data.</text>
</comment>
<evidence type="ECO:0000256" key="1">
    <source>
        <dbReference type="ARBA" id="ARBA00023015"/>
    </source>
</evidence>
<dbReference type="SUPFAM" id="SSF51215">
    <property type="entry name" value="Regulatory protein AraC"/>
    <property type="match status" value="1"/>
</dbReference>
<dbReference type="InterPro" id="IPR009057">
    <property type="entry name" value="Homeodomain-like_sf"/>
</dbReference>
<name>A0A4Q7PM60_9FIRM</name>
<gene>
    <name evidence="5" type="ORF">EV209_0024</name>
</gene>
<keyword evidence="3" id="KW-0804">Transcription</keyword>
<dbReference type="GO" id="GO:0043565">
    <property type="term" value="F:sequence-specific DNA binding"/>
    <property type="evidence" value="ECO:0007669"/>
    <property type="project" value="InterPro"/>
</dbReference>
<keyword evidence="2" id="KW-0238">DNA-binding</keyword>
<evidence type="ECO:0000313" key="5">
    <source>
        <dbReference type="EMBL" id="RZT01924.1"/>
    </source>
</evidence>
<organism evidence="5 6">
    <name type="scientific">Cuneatibacter caecimuris</name>
    <dbReference type="NCBI Taxonomy" id="1796618"/>
    <lineage>
        <taxon>Bacteria</taxon>
        <taxon>Bacillati</taxon>
        <taxon>Bacillota</taxon>
        <taxon>Clostridia</taxon>
        <taxon>Lachnospirales</taxon>
        <taxon>Lachnospiraceae</taxon>
        <taxon>Cuneatibacter</taxon>
    </lineage>
</organism>
<evidence type="ECO:0000259" key="4">
    <source>
        <dbReference type="PROSITE" id="PS01124"/>
    </source>
</evidence>
<dbReference type="EMBL" id="SGXF01000001">
    <property type="protein sequence ID" value="RZT01924.1"/>
    <property type="molecule type" value="Genomic_DNA"/>
</dbReference>
<dbReference type="PANTHER" id="PTHR43280">
    <property type="entry name" value="ARAC-FAMILY TRANSCRIPTIONAL REGULATOR"/>
    <property type="match status" value="1"/>
</dbReference>
<dbReference type="Proteomes" id="UP000292927">
    <property type="component" value="Unassembled WGS sequence"/>
</dbReference>
<dbReference type="AlphaFoldDB" id="A0A4Q7PM60"/>
<evidence type="ECO:0000313" key="6">
    <source>
        <dbReference type="Proteomes" id="UP000292927"/>
    </source>
</evidence>
<dbReference type="InterPro" id="IPR003313">
    <property type="entry name" value="AraC-bd"/>
</dbReference>
<sequence>MNIVTNDKLLKFMNRLSIKISDSGYALLDDSWNQQSVCSPFSRLYYIAGGEGYVSCSGRKLQLLPGNCYLLPAGLRIDYHCSCYLEKLYFHVNLSFPNGLDIFRHTEEPLRLPVNSRKTHRLLQLYKKNQLPDALELQTLLTMDLIRFLRLLPEEMLWEKRYSQPLCTVFQLAQDPVSAATTVHSLADALNISESSLNRKFRREMGISPGAYLDQLLLRESSRLLLETDLTISEIAEQLQFGDQFYFSRYFRQHLGEPPSWYRKRLKSIP</sequence>
<dbReference type="PROSITE" id="PS01124">
    <property type="entry name" value="HTH_ARAC_FAMILY_2"/>
    <property type="match status" value="1"/>
</dbReference>
<dbReference type="InterPro" id="IPR018060">
    <property type="entry name" value="HTH_AraC"/>
</dbReference>
<accession>A0A4Q7PM60</accession>
<dbReference type="InterPro" id="IPR037923">
    <property type="entry name" value="HTH-like"/>
</dbReference>
<dbReference type="OrthoDB" id="625043at2"/>
<dbReference type="Pfam" id="PF12833">
    <property type="entry name" value="HTH_18"/>
    <property type="match status" value="1"/>
</dbReference>
<dbReference type="SUPFAM" id="SSF46689">
    <property type="entry name" value="Homeodomain-like"/>
    <property type="match status" value="2"/>
</dbReference>
<feature type="domain" description="HTH araC/xylS-type" evidence="4">
    <location>
        <begin position="167"/>
        <end position="265"/>
    </location>
</feature>
<dbReference type="Gene3D" id="1.10.10.60">
    <property type="entry name" value="Homeodomain-like"/>
    <property type="match status" value="2"/>
</dbReference>
<keyword evidence="1" id="KW-0805">Transcription regulation</keyword>
<dbReference type="SMART" id="SM00342">
    <property type="entry name" value="HTH_ARAC"/>
    <property type="match status" value="1"/>
</dbReference>
<dbReference type="Pfam" id="PF02311">
    <property type="entry name" value="AraC_binding"/>
    <property type="match status" value="1"/>
</dbReference>
<evidence type="ECO:0000256" key="3">
    <source>
        <dbReference type="ARBA" id="ARBA00023163"/>
    </source>
</evidence>